<dbReference type="SUPFAM" id="SSF88723">
    <property type="entry name" value="PIN domain-like"/>
    <property type="match status" value="1"/>
</dbReference>
<dbReference type="AlphaFoldDB" id="A0A7S2KMU6"/>
<accession>A0A7S2KMU6</accession>
<keyword evidence="1" id="KW-0479">Metal-binding</keyword>
<organism evidence="3">
    <name type="scientific">Skeletonema marinoi</name>
    <dbReference type="NCBI Taxonomy" id="267567"/>
    <lineage>
        <taxon>Eukaryota</taxon>
        <taxon>Sar</taxon>
        <taxon>Stramenopiles</taxon>
        <taxon>Ochrophyta</taxon>
        <taxon>Bacillariophyta</taxon>
        <taxon>Coscinodiscophyceae</taxon>
        <taxon>Thalassiosirophycidae</taxon>
        <taxon>Thalassiosirales</taxon>
        <taxon>Skeletonemataceae</taxon>
        <taxon>Skeletonema</taxon>
        <taxon>Skeletonema marinoi-dohrnii complex</taxon>
    </lineage>
</organism>
<dbReference type="EMBL" id="HBGZ01004839">
    <property type="protein sequence ID" value="CAD9580305.1"/>
    <property type="molecule type" value="Transcribed_RNA"/>
</dbReference>
<evidence type="ECO:0000313" key="3">
    <source>
        <dbReference type="EMBL" id="CAD9580305.1"/>
    </source>
</evidence>
<dbReference type="Gene3D" id="3.40.50.1010">
    <property type="entry name" value="5'-nuclease"/>
    <property type="match status" value="1"/>
</dbReference>
<dbReference type="PROSITE" id="PS50966">
    <property type="entry name" value="ZF_SWIM"/>
    <property type="match status" value="1"/>
</dbReference>
<dbReference type="PANTHER" id="PTHR11081:SF65">
    <property type="entry name" value="DNA DAMAGE-INDUCIBLE PROTEIN DIN7-RELATED"/>
    <property type="match status" value="1"/>
</dbReference>
<dbReference type="PANTHER" id="PTHR11081">
    <property type="entry name" value="FLAP ENDONUCLEASE FAMILY MEMBER"/>
    <property type="match status" value="1"/>
</dbReference>
<protein>
    <recommendedName>
        <fullName evidence="2">SWIM-type domain-containing protein</fullName>
    </recommendedName>
</protein>
<keyword evidence="1" id="KW-0863">Zinc-finger</keyword>
<dbReference type="GO" id="GO:0008270">
    <property type="term" value="F:zinc ion binding"/>
    <property type="evidence" value="ECO:0007669"/>
    <property type="project" value="UniProtKB-KW"/>
</dbReference>
<keyword evidence="1" id="KW-0862">Zinc</keyword>
<dbReference type="InterPro" id="IPR007527">
    <property type="entry name" value="Znf_SWIM"/>
</dbReference>
<dbReference type="GO" id="GO:0017108">
    <property type="term" value="F:5'-flap endonuclease activity"/>
    <property type="evidence" value="ECO:0007669"/>
    <property type="project" value="TreeGrafter"/>
</dbReference>
<evidence type="ECO:0000259" key="2">
    <source>
        <dbReference type="PROSITE" id="PS50966"/>
    </source>
</evidence>
<feature type="domain" description="SWIM-type" evidence="2">
    <location>
        <begin position="470"/>
        <end position="508"/>
    </location>
</feature>
<proteinExistence type="predicted"/>
<sequence>MAKGKEWLDLRESVINNANETINEGDIKKATASRMAMSHPTAIDHAAIRKWMDDNDIEHYGSLYEADQQMIQLEKDGIVDGIISEDGDEIALGARRLLCKMSRKSNGDYQFKLFDREHFMSANNPYQSKLCTYSNLITDAALTLGNDYCPRIEGNGPASVLLGSLEPIKSNASAEEKRNRKRLNDSMLDKLAAASDKKAWINEFGKKGKQPLSHSESTVYWSSRKYMLHAPVLQYDEVTGEATIVPLNPLPDGVDDLGEYLGLDDLATLRDDKQLLLGIYNCRVLPIERKPCDFYKDRLSSAIFGELCFDSDPIKIQPTLCLVNFLRARSIDARMSDTRDKIEDAIKNCLRVEKRQSPLPLRPIVGVHDGFKNIAARQAGNEFDTWNHNCSPFVRKVERIDDDMIDRNLGKVRKCRPSIRYRVDKLVRCQHFDPASIKCRNVTLRSDGSECVLICCDCLSSKSSTFHTVYAVFEDKQGGQYKLDASSCSCKKGEYFCSHSIGFLFVMGLLQRHSLEEVEKNYRVNPKLVQSELMLIENALVGDKFKQQNAQRKRQRRS</sequence>
<name>A0A7S2KMU6_9STRA</name>
<dbReference type="SMART" id="SM00484">
    <property type="entry name" value="XPGI"/>
    <property type="match status" value="1"/>
</dbReference>
<dbReference type="InterPro" id="IPR029060">
    <property type="entry name" value="PIN-like_dom_sf"/>
</dbReference>
<dbReference type="Pfam" id="PF00867">
    <property type="entry name" value="XPG_I"/>
    <property type="match status" value="1"/>
</dbReference>
<reference evidence="3" key="1">
    <citation type="submission" date="2021-01" db="EMBL/GenBank/DDBJ databases">
        <authorList>
            <person name="Corre E."/>
            <person name="Pelletier E."/>
            <person name="Niang G."/>
            <person name="Scheremetjew M."/>
            <person name="Finn R."/>
            <person name="Kale V."/>
            <person name="Holt S."/>
            <person name="Cochrane G."/>
            <person name="Meng A."/>
            <person name="Brown T."/>
            <person name="Cohen L."/>
        </authorList>
    </citation>
    <scope>NUCLEOTIDE SEQUENCE</scope>
    <source>
        <strain evidence="3">SM1012Den-03</strain>
    </source>
</reference>
<dbReference type="InterPro" id="IPR006086">
    <property type="entry name" value="XPG-I_dom"/>
</dbReference>
<gene>
    <name evidence="3" type="ORF">SMAR0320_LOCUS3312</name>
</gene>
<evidence type="ECO:0000256" key="1">
    <source>
        <dbReference type="PROSITE-ProRule" id="PRU00325"/>
    </source>
</evidence>
<dbReference type="InterPro" id="IPR006084">
    <property type="entry name" value="XPG/Rad2"/>
</dbReference>